<feature type="compositionally biased region" description="Polar residues" evidence="1">
    <location>
        <begin position="87"/>
        <end position="102"/>
    </location>
</feature>
<dbReference type="PANTHER" id="PTHR38681:SF1">
    <property type="entry name" value="RETROVIRUS-RELATED POL POLYPROTEIN FROM TRANSPOSON 412-LIKE PROTEIN"/>
    <property type="match status" value="1"/>
</dbReference>
<accession>A0A4Y2RQU5</accession>
<proteinExistence type="predicted"/>
<evidence type="ECO:0000256" key="1">
    <source>
        <dbReference type="SAM" id="MobiDB-lite"/>
    </source>
</evidence>
<dbReference type="OrthoDB" id="422540at2759"/>
<organism evidence="2 3">
    <name type="scientific">Araneus ventricosus</name>
    <name type="common">Orbweaver spider</name>
    <name type="synonym">Epeira ventricosa</name>
    <dbReference type="NCBI Taxonomy" id="182803"/>
    <lineage>
        <taxon>Eukaryota</taxon>
        <taxon>Metazoa</taxon>
        <taxon>Ecdysozoa</taxon>
        <taxon>Arthropoda</taxon>
        <taxon>Chelicerata</taxon>
        <taxon>Arachnida</taxon>
        <taxon>Araneae</taxon>
        <taxon>Araneomorphae</taxon>
        <taxon>Entelegynae</taxon>
        <taxon>Araneoidea</taxon>
        <taxon>Araneidae</taxon>
        <taxon>Araneus</taxon>
    </lineage>
</organism>
<sequence length="102" mass="11157">MDLLEDCIVTSKSAIEADDNSKWSDIISIVLGIRSAVKNDSQATAAELMYGATLRLPSDLSSSDKIPTTCNPKYVSLQCDKKRSLQPMPTSNHGRSSLFQLH</sequence>
<reference evidence="2 3" key="1">
    <citation type="journal article" date="2019" name="Sci. Rep.">
        <title>Orb-weaving spider Araneus ventricosus genome elucidates the spidroin gene catalogue.</title>
        <authorList>
            <person name="Kono N."/>
            <person name="Nakamura H."/>
            <person name="Ohtoshi R."/>
            <person name="Moran D.A.P."/>
            <person name="Shinohara A."/>
            <person name="Yoshida Y."/>
            <person name="Fujiwara M."/>
            <person name="Mori M."/>
            <person name="Tomita M."/>
            <person name="Arakawa K."/>
        </authorList>
    </citation>
    <scope>NUCLEOTIDE SEQUENCE [LARGE SCALE GENOMIC DNA]</scope>
</reference>
<dbReference type="EMBL" id="BGPR01017946">
    <property type="protein sequence ID" value="GBN77770.1"/>
    <property type="molecule type" value="Genomic_DNA"/>
</dbReference>
<evidence type="ECO:0000313" key="3">
    <source>
        <dbReference type="Proteomes" id="UP000499080"/>
    </source>
</evidence>
<dbReference type="AlphaFoldDB" id="A0A4Y2RQU5"/>
<evidence type="ECO:0000313" key="2">
    <source>
        <dbReference type="EMBL" id="GBN77770.1"/>
    </source>
</evidence>
<feature type="region of interest" description="Disordered" evidence="1">
    <location>
        <begin position="81"/>
        <end position="102"/>
    </location>
</feature>
<comment type="caution">
    <text evidence="2">The sequence shown here is derived from an EMBL/GenBank/DDBJ whole genome shotgun (WGS) entry which is preliminary data.</text>
</comment>
<dbReference type="Proteomes" id="UP000499080">
    <property type="component" value="Unassembled WGS sequence"/>
</dbReference>
<protein>
    <submittedName>
        <fullName evidence="2">Uncharacterized protein</fullName>
    </submittedName>
</protein>
<dbReference type="PANTHER" id="PTHR38681">
    <property type="entry name" value="RETROVIRUS-RELATED POL POLYPROTEIN FROM TRANSPOSON 412-LIKE PROTEIN-RELATED"/>
    <property type="match status" value="1"/>
</dbReference>
<gene>
    <name evidence="2" type="ORF">AVEN_78951_1</name>
</gene>
<name>A0A4Y2RQU5_ARAVE</name>
<keyword evidence="3" id="KW-1185">Reference proteome</keyword>